<proteinExistence type="predicted"/>
<keyword evidence="2" id="KW-1185">Reference proteome</keyword>
<protein>
    <submittedName>
        <fullName evidence="1">Uncharacterized protein</fullName>
    </submittedName>
</protein>
<dbReference type="EMBL" id="BMTF01000024">
    <property type="protein sequence ID" value="GGV93536.1"/>
    <property type="molecule type" value="Genomic_DNA"/>
</dbReference>
<reference evidence="2" key="1">
    <citation type="journal article" date="2019" name="Int. J. Syst. Evol. Microbiol.">
        <title>The Global Catalogue of Microorganisms (GCM) 10K type strain sequencing project: providing services to taxonomists for standard genome sequencing and annotation.</title>
        <authorList>
            <consortium name="The Broad Institute Genomics Platform"/>
            <consortium name="The Broad Institute Genome Sequencing Center for Infectious Disease"/>
            <person name="Wu L."/>
            <person name="Ma J."/>
        </authorList>
    </citation>
    <scope>NUCLEOTIDE SEQUENCE [LARGE SCALE GENOMIC DNA]</scope>
    <source>
        <strain evidence="2">JCM 4376</strain>
    </source>
</reference>
<organism evidence="1 2">
    <name type="scientific">Streptomyces gelaticus</name>
    <dbReference type="NCBI Taxonomy" id="285446"/>
    <lineage>
        <taxon>Bacteria</taxon>
        <taxon>Bacillati</taxon>
        <taxon>Actinomycetota</taxon>
        <taxon>Actinomycetes</taxon>
        <taxon>Kitasatosporales</taxon>
        <taxon>Streptomycetaceae</taxon>
        <taxon>Streptomyces</taxon>
    </lineage>
</organism>
<dbReference type="Proteomes" id="UP000660675">
    <property type="component" value="Unassembled WGS sequence"/>
</dbReference>
<dbReference type="RefSeq" id="WP_229867291.1">
    <property type="nucleotide sequence ID" value="NZ_BMTF01000024.1"/>
</dbReference>
<name>A0ABQ2W8F0_9ACTN</name>
<evidence type="ECO:0000313" key="1">
    <source>
        <dbReference type="EMBL" id="GGV93536.1"/>
    </source>
</evidence>
<gene>
    <name evidence="1" type="ORF">GCM10015535_56780</name>
</gene>
<evidence type="ECO:0000313" key="2">
    <source>
        <dbReference type="Proteomes" id="UP000660675"/>
    </source>
</evidence>
<comment type="caution">
    <text evidence="1">The sequence shown here is derived from an EMBL/GenBank/DDBJ whole genome shotgun (WGS) entry which is preliminary data.</text>
</comment>
<accession>A0ABQ2W8F0</accession>
<sequence length="251" mass="27927">MTDGSTLALLESLRAADWSGDWDHAFEHAQSRRLLMHEYLRRAALWARACGAESEWPFFDVTQYVDKDFRLPPELAAELDACLKKVAYGARKTCGAAVRLAALRARGDIALPDLPDLYEPLVLFYERGGEFVQDGAGFLDLTGVSVKPRGLRNHLADLPFLTFDERTLDALDAKGRASYHVAADRSGPLLRRRLLKAAEQHDEVFTPELRWEPTGLLRLADEKRTDAAYAQICDIEAAELVQAAVRDASGS</sequence>